<keyword evidence="1" id="KW-0812">Transmembrane</keyword>
<sequence>MCNSNSLWGDNWLWWIILIIILIWVCGGQNGCCGDNNNCCGGCGC</sequence>
<accession>A0ABR7GQ23</accession>
<comment type="caution">
    <text evidence="2">The sequence shown here is derived from an EMBL/GenBank/DDBJ whole genome shotgun (WGS) entry which is preliminary data.</text>
</comment>
<evidence type="ECO:0000256" key="1">
    <source>
        <dbReference type="SAM" id="Phobius"/>
    </source>
</evidence>
<dbReference type="RefSeq" id="WP_186970504.1">
    <property type="nucleotide sequence ID" value="NZ_JACOPK010000010.1"/>
</dbReference>
<feature type="transmembrane region" description="Helical" evidence="1">
    <location>
        <begin position="12"/>
        <end position="30"/>
    </location>
</feature>
<keyword evidence="1" id="KW-1133">Transmembrane helix</keyword>
<reference evidence="2 3" key="1">
    <citation type="submission" date="2020-08" db="EMBL/GenBank/DDBJ databases">
        <title>Genome public.</title>
        <authorList>
            <person name="Liu C."/>
            <person name="Sun Q."/>
        </authorList>
    </citation>
    <scope>NUCLEOTIDE SEQUENCE [LARGE SCALE GENOMIC DNA]</scope>
    <source>
        <strain evidence="2 3">M2</strain>
    </source>
</reference>
<evidence type="ECO:0008006" key="4">
    <source>
        <dbReference type="Google" id="ProtNLM"/>
    </source>
</evidence>
<dbReference type="Proteomes" id="UP000641741">
    <property type="component" value="Unassembled WGS sequence"/>
</dbReference>
<proteinExistence type="predicted"/>
<keyword evidence="1" id="KW-0472">Membrane</keyword>
<evidence type="ECO:0000313" key="3">
    <source>
        <dbReference type="Proteomes" id="UP000641741"/>
    </source>
</evidence>
<gene>
    <name evidence="2" type="ORF">H8S02_10650</name>
</gene>
<organism evidence="2 3">
    <name type="scientific">Agathobaculum hominis</name>
    <dbReference type="NCBI Taxonomy" id="2763014"/>
    <lineage>
        <taxon>Bacteria</taxon>
        <taxon>Bacillati</taxon>
        <taxon>Bacillota</taxon>
        <taxon>Clostridia</taxon>
        <taxon>Eubacteriales</taxon>
        <taxon>Butyricicoccaceae</taxon>
        <taxon>Agathobaculum</taxon>
    </lineage>
</organism>
<dbReference type="EMBL" id="JACOPK010000010">
    <property type="protein sequence ID" value="MBC5696399.1"/>
    <property type="molecule type" value="Genomic_DNA"/>
</dbReference>
<name>A0ABR7GQ23_9FIRM</name>
<evidence type="ECO:0000313" key="2">
    <source>
        <dbReference type="EMBL" id="MBC5696399.1"/>
    </source>
</evidence>
<protein>
    <recommendedName>
        <fullName evidence="4">Chorion class high-cysteine HCB protein 13</fullName>
    </recommendedName>
</protein>
<keyword evidence="3" id="KW-1185">Reference proteome</keyword>